<reference evidence="1" key="1">
    <citation type="submission" date="2019-05" db="EMBL/GenBank/DDBJ databases">
        <title>Annotation for the trematode Paragonimus heterotremus.</title>
        <authorList>
            <person name="Choi Y.-J."/>
        </authorList>
    </citation>
    <scope>NUCLEOTIDE SEQUENCE</scope>
    <source>
        <strain evidence="1">LC</strain>
    </source>
</reference>
<evidence type="ECO:0000313" key="1">
    <source>
        <dbReference type="EMBL" id="KAF5395948.1"/>
    </source>
</evidence>
<dbReference type="Proteomes" id="UP000748531">
    <property type="component" value="Unassembled WGS sequence"/>
</dbReference>
<accession>A0A8J4WDS9</accession>
<dbReference type="AlphaFoldDB" id="A0A8J4WDS9"/>
<keyword evidence="2" id="KW-1185">Reference proteome</keyword>
<sequence>MIQRLLYRNETSFANKIRKSLHLFSEEANILLENGFSQVTDQYIAAPSCDD</sequence>
<organism evidence="1 2">
    <name type="scientific">Paragonimus heterotremus</name>
    <dbReference type="NCBI Taxonomy" id="100268"/>
    <lineage>
        <taxon>Eukaryota</taxon>
        <taxon>Metazoa</taxon>
        <taxon>Spiralia</taxon>
        <taxon>Lophotrochozoa</taxon>
        <taxon>Platyhelminthes</taxon>
        <taxon>Trematoda</taxon>
        <taxon>Digenea</taxon>
        <taxon>Plagiorchiida</taxon>
        <taxon>Troglotremata</taxon>
        <taxon>Troglotrematidae</taxon>
        <taxon>Paragonimus</taxon>
    </lineage>
</organism>
<name>A0A8J4WDS9_9TREM</name>
<dbReference type="EMBL" id="LUCH01009712">
    <property type="protein sequence ID" value="KAF5395948.1"/>
    <property type="molecule type" value="Genomic_DNA"/>
</dbReference>
<evidence type="ECO:0000313" key="2">
    <source>
        <dbReference type="Proteomes" id="UP000748531"/>
    </source>
</evidence>
<protein>
    <submittedName>
        <fullName evidence="1">Uncharacterized protein</fullName>
    </submittedName>
</protein>
<gene>
    <name evidence="1" type="ORF">PHET_11327</name>
</gene>
<proteinExistence type="predicted"/>
<comment type="caution">
    <text evidence="1">The sequence shown here is derived from an EMBL/GenBank/DDBJ whole genome shotgun (WGS) entry which is preliminary data.</text>
</comment>